<keyword evidence="4" id="KW-0175">Coiled coil</keyword>
<evidence type="ECO:0000313" key="7">
    <source>
        <dbReference type="EMBL" id="CDJ61460.1"/>
    </source>
</evidence>
<dbReference type="GO" id="GO:0061630">
    <property type="term" value="F:ubiquitin protein ligase activity"/>
    <property type="evidence" value="ECO:0007669"/>
    <property type="project" value="InterPro"/>
</dbReference>
<feature type="compositionally biased region" description="Polar residues" evidence="5">
    <location>
        <begin position="1388"/>
        <end position="1397"/>
    </location>
</feature>
<sequence>MFSHGHDGDERHWQHVLQLLAHPSEAQQLACLTELQQWLSFATDEHLGSFPLQRVLHALFLLLQRRIGGSAAAGGAAETARNVQTDASEAAAALSQEALDEQLARELAGGVDDGMTTHKDLLIGSCVYLLLDVLPMQTAAVIARTPEYMEALKHQLSHLQYIDTGEKFLLILCRVIDEQPLLSFSSGAAAAILPILDFFQLDIQRKAVRAAAKALAAAAAATDKAVASAAAETAARRLNFSQLQQLHQQQCQQQQQQQQQQSTAGETVPPAAAAGPSGGAESIVTGETASSCDTSDRSKLASLQEQLQQQLQQEKEQHRELVGQLEEYRSLINPTLPFFSSLLSYKDEALLQGACQSWRSTLTIFVCMNTAAAASAAAVAGLGLAVERAIDGTGSTELGSTQQQQQTEDDAEWLSICQKAYADRMELLAGELAVAGSAAASALQQLVARTIAECNTSALAWQQQLMLQDAMYVLSVFAAYSDKIAAELLQQQTQTSDFQEAVNKLVKRQEMLLLESVAALGMSLLPAVRFKLPLQHPAKIVLLEAEASARAADVLTVDEHRAAVFSESPELLGRVLHTLAAPMLPLMESSVTRDLSSFVLQLLLAAACTAAKAKSNQNQLQQQFLRHLDVKTLGEICAHTLSMGLPAAVNFAVMNLVLQLLVQHGPAAAAALQAAGVRDRVEVDLERSRNSSSTLASEDQQQSAGDGTGGTMCFVIRAATGAAAAAAGEPVECVDLVALLRRIREACLVVFEKQLQQPSPLGGAPLCTTQQRLRQVASCLAQQGKQPVPAEKQQQQQHQWWALVELRKLLEDPTVNISACEIISSQLAEALCCYLLGTSSSSDDTSSMDKSPCYSGSCCRSDCCREQQELRERGLLFLRAFLFPLTDSSPEQKQQQQQQAHGVLDGVDWSAASPELLLRLAMLAAKCLSRVEQFPVLQHQLPAVVAAARDVLPPHLRAPRPPAGGTMAAAAAGRQPGCRTAGLQQRPRPTSRGLRAFQQVQQQQLSHYPGELRRQQLVQQQLMQQPDPLLVVQDLQRDIIIVARDIKGEQPRPAAATYCDAAETAMVPAEPLAEATATEAETAGTSSRSSRRRFRSRTGGGCRSPARAVFEAAPASSAAAAEAPQPGTAVEAAATGRRRETAATHQRDVRGTRSKTAVAAAATAKASMGNSNSSSNNSTGSSNNNTSSSNNSASSTNNSSTSNSGCLIKRRRGQPGSSSSSNMPPQPVASGGATATGADDTSNREGPRRARGATVPTRATLEAAGLATQRMPLQHSSYGSSSNSHAAAGAGLAPMLQLQELVLQHQRGSLFGGMMHWGHRHSSSVSNSNTMVVECRAPLSRVETEIRRTIQAGERAPLQQPQQQQPQQAESVMREFETDGGQQEQQQDCSGTATRVGSRSGERGLLAGRTPAEDGALSERQRQPRRGHAQQEQRQQQQLQREDGVESPDGSDPMDVDSHIKTGRHSGDDDPEYRDSPSEEDIISSSHSSSRSSSSSSDGEAAVIFDGEELADSDSSSPSNSSCNSSQSDGSSEDELGAGPEGEGHGEPLQRVAAGASSAGGDVAQESAQTRAESPIRAMPREQCTDLEQQHDASYGAAAGSREHSSSHCGGNSTAAVGAIQLYIHSVPVPPHMPVMEALNLYGGCVALARRSGSSNWRDSSRSSGWFAPAGGVAYRRLQQMLQGGGSTFEMLLSTALLADLFPNTSTGSGSNSSTARQRGGAASLDALPAFLDSRRPVSVAAAPDAAAQTGGDDAPAAASAPATSSTERGERTSSNSRNEVLHVDLSGRFCIMAEGSTAPAAPTGAAASETAALGKSLWDNAHTIDYLVLPAAAKARNSSNNSKSSCSELLTTEGLRLGRETPLVTSLVHPALAAERLLQQLHQDQQEQQRATPATCYEPREPQQEPQQQQRVLEDLAGWCVCRSRKETAATAAYLRGDCNNWHRRDLLMHAASDEAAPLFYALPSAGVGVTRRSSSSRGEQNLTAAPKSTGVARPALPDSSDMPAASDEALLLPSVFEDAASSAAPFVVLLLYVHNLLQQLPRLYAYASIANNTNPNDSDSATATAAASTLFRAAASSRGLCGHPLGLCSSSTGETAGAAVVAADIPCWSSVSAKAGAILADPVAAVTCHGRTPYWLRRLVFACPFLFPLQLRLLLLLQQQLGVMRGQFIYKVRLKEAAELLLGQRQSSSSSSTSVQPLLNIPTAGISSSKALLVQRLRPLLQLQGAASGASSSRREQEILADLEGGASLPRTKVKMPRSHLVESAAKVMDHLLASNRSSEEQPVLEVEFAGEEGVGQGPTNEFYAEVLDALLSWNDPELFLSCSNGGGLFPRAYLTDISRVPVDMLRRPRVSPLVQQQQRRVRRRANASRTDRAAPIEGAEDMEEDVEPSSSNNSSNSTGGSPCSEATAGGAETAAAERGRLERELFSHFRLLGQLSAKALVDGRSSTTDTGLHALFWEAVARPLLHHERLKPCSCMEPAAKNGVGGASIEGTGLRLGACHCGCTAAAVAAVAAVDVALGRSLQQMLRHRAGGNEVKDMCCSFVLPQSGGGILIEGGDNILVSNASLDYFIQRLAFVMLAEGIFLQASAFRLGFGSFCPLSALSPLLPMEVSSVLFGDRERTRQDRFWTLSHLRAHVTPDHGFTASSAVYGHFLEVLSDFNPSQRAAFLKFVTGSTILPAGGFAGFRPLMKVVRKNPASGSGGSDYLLPSVMTCSNYIKLPSYSSKQILKERLLLALEEGQGAFTLS</sequence>
<keyword evidence="2 3" id="KW-0833">Ubl conjugation pathway</keyword>
<dbReference type="VEuPathDB" id="ToxoDB:EMWEY_00041270"/>
<feature type="compositionally biased region" description="Low complexity" evidence="5">
    <location>
        <begin position="2408"/>
        <end position="2417"/>
    </location>
</feature>
<feature type="compositionally biased region" description="Low complexity" evidence="5">
    <location>
        <begin position="1104"/>
        <end position="1135"/>
    </location>
</feature>
<evidence type="ECO:0000313" key="8">
    <source>
        <dbReference type="Proteomes" id="UP000030763"/>
    </source>
</evidence>
<evidence type="ECO:0000259" key="6">
    <source>
        <dbReference type="PROSITE" id="PS50237"/>
    </source>
</evidence>
<feature type="region of interest" description="Disordered" evidence="5">
    <location>
        <begin position="2354"/>
        <end position="2419"/>
    </location>
</feature>
<feature type="compositionally biased region" description="Basic and acidic residues" evidence="5">
    <location>
        <begin position="1137"/>
        <end position="1151"/>
    </location>
</feature>
<dbReference type="SUPFAM" id="SSF56204">
    <property type="entry name" value="Hect, E3 ligase catalytic domain"/>
    <property type="match status" value="1"/>
</dbReference>
<feature type="active site" description="Glycyl thioester intermediate" evidence="3">
    <location>
        <position position="2716"/>
    </location>
</feature>
<feature type="compositionally biased region" description="Low complexity" evidence="5">
    <location>
        <begin position="1513"/>
        <end position="1530"/>
    </location>
</feature>
<dbReference type="InterPro" id="IPR045322">
    <property type="entry name" value="HECTD1/TRIP12-like"/>
</dbReference>
<feature type="region of interest" description="Disordered" evidence="5">
    <location>
        <begin position="963"/>
        <end position="988"/>
    </location>
</feature>
<feature type="compositionally biased region" description="Low complexity" evidence="5">
    <location>
        <begin position="963"/>
        <end position="979"/>
    </location>
</feature>
<feature type="compositionally biased region" description="Low complexity" evidence="5">
    <location>
        <begin position="1430"/>
        <end position="1439"/>
    </location>
</feature>
<dbReference type="Proteomes" id="UP000030763">
    <property type="component" value="Unassembled WGS sequence"/>
</dbReference>
<dbReference type="Gene3D" id="3.90.1750.10">
    <property type="entry name" value="Hect, E3 ligase catalytic domains"/>
    <property type="match status" value="2"/>
</dbReference>
<dbReference type="GeneID" id="25338113"/>
<evidence type="ECO:0000256" key="1">
    <source>
        <dbReference type="ARBA" id="ARBA00022679"/>
    </source>
</evidence>
<dbReference type="OrthoDB" id="409931at2759"/>
<dbReference type="Gene3D" id="3.30.2160.10">
    <property type="entry name" value="Hect, E3 ligase catalytic domain"/>
    <property type="match status" value="1"/>
</dbReference>
<feature type="compositionally biased region" description="Acidic residues" evidence="5">
    <location>
        <begin position="2381"/>
        <end position="2390"/>
    </location>
</feature>
<feature type="coiled-coil region" evidence="4">
    <location>
        <begin position="297"/>
        <end position="331"/>
    </location>
</feature>
<feature type="region of interest" description="Disordered" evidence="5">
    <location>
        <begin position="1074"/>
        <end position="1287"/>
    </location>
</feature>
<dbReference type="PANTHER" id="PTHR45670">
    <property type="entry name" value="E3 UBIQUITIN-PROTEIN LIGASE TRIP12"/>
    <property type="match status" value="1"/>
</dbReference>
<feature type="region of interest" description="Disordered" evidence="5">
    <location>
        <begin position="254"/>
        <end position="297"/>
    </location>
</feature>
<dbReference type="OMA" id="DGDERHW"/>
<feature type="compositionally biased region" description="Low complexity" evidence="5">
    <location>
        <begin position="1229"/>
        <end position="1240"/>
    </location>
</feature>
<dbReference type="PROSITE" id="PS50237">
    <property type="entry name" value="HECT"/>
    <property type="match status" value="1"/>
</dbReference>
<gene>
    <name evidence="7" type="ORF">EMWEY_00041270</name>
</gene>
<dbReference type="GO" id="GO:0000209">
    <property type="term" value="P:protein polyubiquitination"/>
    <property type="evidence" value="ECO:0007669"/>
    <property type="project" value="TreeGrafter"/>
</dbReference>
<feature type="compositionally biased region" description="Low complexity" evidence="5">
    <location>
        <begin position="1359"/>
        <end position="1368"/>
    </location>
</feature>
<organism evidence="7 8">
    <name type="scientific">Eimeria maxima</name>
    <name type="common">Coccidian parasite</name>
    <dbReference type="NCBI Taxonomy" id="5804"/>
    <lineage>
        <taxon>Eukaryota</taxon>
        <taxon>Sar</taxon>
        <taxon>Alveolata</taxon>
        <taxon>Apicomplexa</taxon>
        <taxon>Conoidasida</taxon>
        <taxon>Coccidia</taxon>
        <taxon>Eucoccidiorida</taxon>
        <taxon>Eimeriorina</taxon>
        <taxon>Eimeriidae</taxon>
        <taxon>Eimeria</taxon>
    </lineage>
</organism>
<dbReference type="EMBL" id="HG722090">
    <property type="protein sequence ID" value="CDJ61460.1"/>
    <property type="molecule type" value="Genomic_DNA"/>
</dbReference>
<feature type="compositionally biased region" description="Low complexity" evidence="5">
    <location>
        <begin position="1549"/>
        <end position="1561"/>
    </location>
</feature>
<dbReference type="InterPro" id="IPR035983">
    <property type="entry name" value="Hect_E3_ubiquitin_ligase"/>
</dbReference>
<reference evidence="7" key="2">
    <citation type="submission" date="2013-10" db="EMBL/GenBank/DDBJ databases">
        <authorList>
            <person name="Aslett M."/>
        </authorList>
    </citation>
    <scope>NUCLEOTIDE SEQUENCE [LARGE SCALE GENOMIC DNA]</scope>
    <source>
        <strain evidence="7">Weybridge</strain>
    </source>
</reference>
<feature type="region of interest" description="Disordered" evidence="5">
    <location>
        <begin position="1353"/>
        <end position="1578"/>
    </location>
</feature>
<evidence type="ECO:0000256" key="2">
    <source>
        <dbReference type="ARBA" id="ARBA00022786"/>
    </source>
</evidence>
<feature type="compositionally biased region" description="Low complexity" evidence="5">
    <location>
        <begin position="1155"/>
        <end position="1204"/>
    </location>
</feature>
<accession>U6MIH8</accession>
<dbReference type="SMART" id="SM00119">
    <property type="entry name" value="HECTc"/>
    <property type="match status" value="1"/>
</dbReference>
<dbReference type="RefSeq" id="XP_013338110.1">
    <property type="nucleotide sequence ID" value="XM_013482656.1"/>
</dbReference>
<keyword evidence="1 7" id="KW-0808">Transferase</keyword>
<feature type="compositionally biased region" description="Low complexity" evidence="5">
    <location>
        <begin position="1276"/>
        <end position="1287"/>
    </location>
</feature>
<dbReference type="PANTHER" id="PTHR45670:SF1">
    <property type="entry name" value="E3 UBIQUITIN-PROTEIN LIGASE HECTD1"/>
    <property type="match status" value="1"/>
</dbReference>
<dbReference type="GO" id="GO:0043161">
    <property type="term" value="P:proteasome-mediated ubiquitin-dependent protein catabolic process"/>
    <property type="evidence" value="ECO:0007669"/>
    <property type="project" value="TreeGrafter"/>
</dbReference>
<feature type="domain" description="HECT" evidence="6">
    <location>
        <begin position="2555"/>
        <end position="2749"/>
    </location>
</feature>
<feature type="region of interest" description="Disordered" evidence="5">
    <location>
        <begin position="1972"/>
        <end position="2005"/>
    </location>
</feature>
<dbReference type="InterPro" id="IPR000569">
    <property type="entry name" value="HECT_dom"/>
</dbReference>
<protein>
    <submittedName>
        <fullName evidence="7">Ubiquitin-transferase domain-containing protein, putative</fullName>
    </submittedName>
</protein>
<feature type="compositionally biased region" description="Low complexity" evidence="5">
    <location>
        <begin position="1074"/>
        <end position="1088"/>
    </location>
</feature>
<proteinExistence type="predicted"/>
<feature type="region of interest" description="Disordered" evidence="5">
    <location>
        <begin position="1742"/>
        <end position="1779"/>
    </location>
</feature>
<name>U6MIH8_EIMMA</name>
<reference evidence="7" key="1">
    <citation type="submission" date="2013-10" db="EMBL/GenBank/DDBJ databases">
        <title>Genomic analysis of the causative agents of coccidiosis in chickens.</title>
        <authorList>
            <person name="Reid A.J."/>
            <person name="Blake D."/>
            <person name="Billington K."/>
            <person name="Browne H."/>
            <person name="Dunn M."/>
            <person name="Hung S."/>
            <person name="Kawahara F."/>
            <person name="Miranda-Saavedra D."/>
            <person name="Mourier T."/>
            <person name="Nagra H."/>
            <person name="Otto T.D."/>
            <person name="Rawlings N."/>
            <person name="Sanchez A."/>
            <person name="Sanders M."/>
            <person name="Subramaniam C."/>
            <person name="Tay Y."/>
            <person name="Dear P."/>
            <person name="Doerig C."/>
            <person name="Gruber A."/>
            <person name="Parkinson J."/>
            <person name="Shirley M."/>
            <person name="Wan K.L."/>
            <person name="Berriman M."/>
            <person name="Tomley F."/>
            <person name="Pain A."/>
        </authorList>
    </citation>
    <scope>NUCLEOTIDE SEQUENCE [LARGE SCALE GENOMIC DNA]</scope>
    <source>
        <strain evidence="7">Weybridge</strain>
    </source>
</reference>
<feature type="compositionally biased region" description="Basic and acidic residues" evidence="5">
    <location>
        <begin position="1456"/>
        <end position="1477"/>
    </location>
</feature>
<evidence type="ECO:0000256" key="5">
    <source>
        <dbReference type="SAM" id="MobiDB-lite"/>
    </source>
</evidence>
<feature type="region of interest" description="Disordered" evidence="5">
    <location>
        <begin position="1884"/>
        <end position="1911"/>
    </location>
</feature>
<evidence type="ECO:0000256" key="4">
    <source>
        <dbReference type="SAM" id="Coils"/>
    </source>
</evidence>
<dbReference type="Pfam" id="PF00632">
    <property type="entry name" value="HECT"/>
    <property type="match status" value="1"/>
</dbReference>
<evidence type="ECO:0000256" key="3">
    <source>
        <dbReference type="PROSITE-ProRule" id="PRU00104"/>
    </source>
</evidence>
<feature type="compositionally biased region" description="Low complexity" evidence="5">
    <location>
        <begin position="1483"/>
        <end position="1497"/>
    </location>
</feature>
<dbReference type="Gene3D" id="3.30.2410.10">
    <property type="entry name" value="Hect, E3 ligase catalytic domain"/>
    <property type="match status" value="1"/>
</dbReference>
<keyword evidence="8" id="KW-1185">Reference proteome</keyword>